<proteinExistence type="predicted"/>
<dbReference type="Proteomes" id="UP001059596">
    <property type="component" value="Unassembled WGS sequence"/>
</dbReference>
<evidence type="ECO:0000313" key="2">
    <source>
        <dbReference type="Proteomes" id="UP001059596"/>
    </source>
</evidence>
<protein>
    <submittedName>
        <fullName evidence="1">Uncharacterized protein</fullName>
    </submittedName>
</protein>
<accession>A0A9Q0BK41</accession>
<comment type="caution">
    <text evidence="1">The sequence shown here is derived from an EMBL/GenBank/DDBJ whole genome shotgun (WGS) entry which is preliminary data.</text>
</comment>
<name>A0A9Q0BK41_9MUSC</name>
<keyword evidence="2" id="KW-1185">Reference proteome</keyword>
<gene>
    <name evidence="1" type="ORF">M5D96_012109</name>
</gene>
<sequence length="64" mass="7617">MWELFSARDPAEMNCGTAMRSCSVRSCFQSFLYKMDFIFKRNPKLRQPCIQKTAILFVPQTKYR</sequence>
<dbReference type="EMBL" id="JAMKOV010000048">
    <property type="protein sequence ID" value="KAI8035107.1"/>
    <property type="molecule type" value="Genomic_DNA"/>
</dbReference>
<dbReference type="AlphaFoldDB" id="A0A9Q0BK41"/>
<evidence type="ECO:0000313" key="1">
    <source>
        <dbReference type="EMBL" id="KAI8035107.1"/>
    </source>
</evidence>
<organism evidence="1 2">
    <name type="scientific">Drosophila gunungcola</name>
    <name type="common">fruit fly</name>
    <dbReference type="NCBI Taxonomy" id="103775"/>
    <lineage>
        <taxon>Eukaryota</taxon>
        <taxon>Metazoa</taxon>
        <taxon>Ecdysozoa</taxon>
        <taxon>Arthropoda</taxon>
        <taxon>Hexapoda</taxon>
        <taxon>Insecta</taxon>
        <taxon>Pterygota</taxon>
        <taxon>Neoptera</taxon>
        <taxon>Endopterygota</taxon>
        <taxon>Diptera</taxon>
        <taxon>Brachycera</taxon>
        <taxon>Muscomorpha</taxon>
        <taxon>Ephydroidea</taxon>
        <taxon>Drosophilidae</taxon>
        <taxon>Drosophila</taxon>
        <taxon>Sophophora</taxon>
    </lineage>
</organism>
<reference evidence="1" key="1">
    <citation type="journal article" date="2023" name="Genome Biol. Evol.">
        <title>Long-read-based Genome Assembly of Drosophila gunungcola Reveals Fewer Chemosensory Genes in Flower-breeding Species.</title>
        <authorList>
            <person name="Negi A."/>
            <person name="Liao B.Y."/>
            <person name="Yeh S.D."/>
        </authorList>
    </citation>
    <scope>NUCLEOTIDE SEQUENCE</scope>
    <source>
        <strain evidence="1">Sukarami</strain>
    </source>
</reference>